<protein>
    <submittedName>
        <fullName evidence="3">Uncharacterized protein</fullName>
    </submittedName>
</protein>
<dbReference type="InterPro" id="IPR010341">
    <property type="entry name" value="DUF936_pln"/>
</dbReference>
<dbReference type="AlphaFoldDB" id="A0A8X8AJY4"/>
<evidence type="ECO:0000313" key="3">
    <source>
        <dbReference type="EMBL" id="KAG6789719.1"/>
    </source>
</evidence>
<dbReference type="Pfam" id="PF21647">
    <property type="entry name" value="DUF6857"/>
    <property type="match status" value="2"/>
</dbReference>
<dbReference type="InterPro" id="IPR048297">
    <property type="entry name" value="DUF936_dom_pln"/>
</dbReference>
<dbReference type="PANTHER" id="PTHR31928:SF12">
    <property type="entry name" value="DUF3741 DOMAIN-CONTAINING PROTEIN"/>
    <property type="match status" value="1"/>
</dbReference>
<reference evidence="3" key="1">
    <citation type="journal article" date="2020" name="bioRxiv">
        <title>Hybrid origin of Populus tomentosa Carr. identified through genome sequencing and phylogenomic analysis.</title>
        <authorList>
            <person name="An X."/>
            <person name="Gao K."/>
            <person name="Chen Z."/>
            <person name="Li J."/>
            <person name="Yang X."/>
            <person name="Yang X."/>
            <person name="Zhou J."/>
            <person name="Guo T."/>
            <person name="Zhao T."/>
            <person name="Huang S."/>
            <person name="Miao D."/>
            <person name="Khan W.U."/>
            <person name="Rao P."/>
            <person name="Ye M."/>
            <person name="Lei B."/>
            <person name="Liao W."/>
            <person name="Wang J."/>
            <person name="Ji L."/>
            <person name="Li Y."/>
            <person name="Guo B."/>
            <person name="Mustafa N.S."/>
            <person name="Li S."/>
            <person name="Yun Q."/>
            <person name="Keller S.R."/>
            <person name="Mao J."/>
            <person name="Zhang R."/>
            <person name="Strauss S.H."/>
        </authorList>
    </citation>
    <scope>NUCLEOTIDE SEQUENCE</scope>
    <source>
        <strain evidence="3">GM15</strain>
        <tissue evidence="3">Leaf</tissue>
    </source>
</reference>
<evidence type="ECO:0000259" key="1">
    <source>
        <dbReference type="Pfam" id="PF06075"/>
    </source>
</evidence>
<dbReference type="PANTHER" id="PTHR31928">
    <property type="entry name" value="EXPRESSED PROTEIN"/>
    <property type="match status" value="1"/>
</dbReference>
<name>A0A8X8AJY4_POPTO</name>
<dbReference type="Proteomes" id="UP000886885">
    <property type="component" value="Chromosome 1D"/>
</dbReference>
<keyword evidence="4" id="KW-1185">Reference proteome</keyword>
<dbReference type="OrthoDB" id="773154at2759"/>
<feature type="domain" description="DUF6857" evidence="2">
    <location>
        <begin position="314"/>
        <end position="555"/>
    </location>
</feature>
<sequence length="555" mass="62284">MAELKSGVLVKFLQEMDVDGNTIHDCKPVLLQIRSIIPVLREEQDELIIYDKLHLGQFMYVEKLEAAYPVPMLRGIKPLPGKHPCYGNPKELLSIDNLKIFLGVSSLETMVEDCIEKPGVGSRSISASIISSREGIPGRAPNYRPHKMEVESALSHGPKKSGAGSNYKGLARHKSMNAYEDSDMESTMSFTSTSSTFKRRSWHGREALAVDIADTPIDKNELGIIEATDFLMIALMTIQAPDRKEQLLTYLQNHPRFPARVVEVSRQRDIALFAAVEALQEASTAERLLKCLRNELVYQSVSFSFPFTYDRYDTYSQLLKAKGNDQQLSVDKFFTLQYDLTNTKLILHSLTSIGPRRTADTDPNAPDAVGEALRLALDIKQNATSWTKAFVASDLNSISDHNKSETLFLEATSAEKSSTKSIRGKRKGGLMARKQVSNDELYVGLALDMDKQPDWVKGSFSPICAELANSLNDESRTWFLSNLEEYLEWVSSKTNSRKSDSQIAEMMFMIKRVNDGVDNVRSKDGSTLKDSELEACGRVRNKIYEILLKHVERTC</sequence>
<comment type="caution">
    <text evidence="3">The sequence shown here is derived from an EMBL/GenBank/DDBJ whole genome shotgun (WGS) entry which is preliminary data.</text>
</comment>
<accession>A0A8X8AJY4</accession>
<gene>
    <name evidence="3" type="ORF">POTOM_005843</name>
</gene>
<feature type="domain" description="DUF936" evidence="1">
    <location>
        <begin position="40"/>
        <end position="93"/>
    </location>
</feature>
<dbReference type="Pfam" id="PF06075">
    <property type="entry name" value="DUF936"/>
    <property type="match status" value="1"/>
</dbReference>
<dbReference type="EMBL" id="JAAWWB010000002">
    <property type="protein sequence ID" value="KAG6789719.1"/>
    <property type="molecule type" value="Genomic_DNA"/>
</dbReference>
<dbReference type="InterPro" id="IPR049172">
    <property type="entry name" value="DUF6857_pln"/>
</dbReference>
<evidence type="ECO:0000259" key="2">
    <source>
        <dbReference type="Pfam" id="PF21647"/>
    </source>
</evidence>
<feature type="domain" description="DUF6857" evidence="2">
    <location>
        <begin position="263"/>
        <end position="293"/>
    </location>
</feature>
<proteinExistence type="predicted"/>
<organism evidence="3 4">
    <name type="scientific">Populus tomentosa</name>
    <name type="common">Chinese white poplar</name>
    <dbReference type="NCBI Taxonomy" id="118781"/>
    <lineage>
        <taxon>Eukaryota</taxon>
        <taxon>Viridiplantae</taxon>
        <taxon>Streptophyta</taxon>
        <taxon>Embryophyta</taxon>
        <taxon>Tracheophyta</taxon>
        <taxon>Spermatophyta</taxon>
        <taxon>Magnoliopsida</taxon>
        <taxon>eudicotyledons</taxon>
        <taxon>Gunneridae</taxon>
        <taxon>Pentapetalae</taxon>
        <taxon>rosids</taxon>
        <taxon>fabids</taxon>
        <taxon>Malpighiales</taxon>
        <taxon>Salicaceae</taxon>
        <taxon>Saliceae</taxon>
        <taxon>Populus</taxon>
    </lineage>
</organism>
<evidence type="ECO:0000313" key="4">
    <source>
        <dbReference type="Proteomes" id="UP000886885"/>
    </source>
</evidence>